<dbReference type="PANTHER" id="PTHR46007:SF8">
    <property type="entry name" value="C2H2-TYPE DOMAIN-CONTAINING PROTEIN"/>
    <property type="match status" value="1"/>
</dbReference>
<feature type="region of interest" description="Disordered" evidence="2">
    <location>
        <begin position="521"/>
        <end position="567"/>
    </location>
</feature>
<feature type="region of interest" description="Disordered" evidence="2">
    <location>
        <begin position="751"/>
        <end position="776"/>
    </location>
</feature>
<evidence type="ECO:0000313" key="3">
    <source>
        <dbReference type="Proteomes" id="UP000515125"/>
    </source>
</evidence>
<keyword evidence="4" id="KW-0418">Kinase</keyword>
<evidence type="ECO:0000313" key="4">
    <source>
        <dbReference type="RefSeq" id="XP_026189654.1"/>
    </source>
</evidence>
<feature type="coiled-coil region" evidence="1">
    <location>
        <begin position="37"/>
        <end position="81"/>
    </location>
</feature>
<feature type="compositionally biased region" description="Gly residues" evidence="2">
    <location>
        <begin position="1036"/>
        <end position="1065"/>
    </location>
</feature>
<evidence type="ECO:0000256" key="2">
    <source>
        <dbReference type="SAM" id="MobiDB-lite"/>
    </source>
</evidence>
<dbReference type="Proteomes" id="UP000515125">
    <property type="component" value="Unplaced"/>
</dbReference>
<feature type="compositionally biased region" description="Low complexity" evidence="2">
    <location>
        <begin position="557"/>
        <end position="567"/>
    </location>
</feature>
<proteinExistence type="predicted"/>
<feature type="compositionally biased region" description="Low complexity" evidence="2">
    <location>
        <begin position="274"/>
        <end position="287"/>
    </location>
</feature>
<gene>
    <name evidence="4" type="primary">LOC113146460</name>
</gene>
<dbReference type="Gene3D" id="1.20.5.2050">
    <property type="match status" value="1"/>
</dbReference>
<protein>
    <submittedName>
        <fullName evidence="4">Probable serine/threonine-protein kinase yakA</fullName>
    </submittedName>
</protein>
<feature type="compositionally biased region" description="Low complexity" evidence="2">
    <location>
        <begin position="965"/>
        <end position="979"/>
    </location>
</feature>
<sequence>MERLLNQPLQQLLHSPLLKREEEASSSGVLTAPPFRAEEEQQQQQHMQQQQQHMQQQQQCMQQQQQHMQQQQQHMQQQKAQADLRCFQYSLMGSPAGALWSARMWGVERLPELLPPNVSTAAAAAALGSTSSNGNGNGNNSNNNTFESFIDDLAVSDFLGSLQQRVLWCSKLERQLHDLHQQQQRHELLLREGLLLHSTLSLFSFAPDRFSHQGGQQNVLHFPAYRISAAAAAAAGLLPLAAYGGSSSNVAAASSLHALQQHAAENLAEEEEFAGGSASSRTSSSSSGNGGSGRGAASSASADVKGDTSAEGGSPQSCSGRVVYPYELYRTAVIPTVCRHRELGMEGVAAAARKLLEETRSDGDEQQQQQQLAEAMSAALPLSVRSLLCLCSIAVEFCVSSLRQQVASHLASLQLLSSALDAVCAMEGSLLSAVYSTPQHVISCLQQRGSGVSGIRRQQHMQQQHMQQQSMQQQHMQQQHMQQQHQGPSWVAALAQPPRKISEWREYVAAFNDFIPVKPQQSLPKASVSTSGDVSSETAVTSAKRKRMPAEEMQQQISSSRSSTVATPAAAAASSGIGGAVLQHSEMWMGKNDLVDGSKLLRTSSRDLLQLLHRQHGSSEAVVAGSSCSGSSPYRELRQQLLPQRSRSIQSVLSYAGESGSSNTTSRQNSLEVLLLQLRQQSAEATAGAGMEALSAALSSRLSAAAEETDAETGSLWLQQMQQEAAASPPTFLMRMSSDEVSSDAVLQQLQRQLTDSQQQQQQQQQPQQQYQEEELHQQQLRLLEKAGVSTDCSSSSLVSPAFGARLVDDTVKQQQELQHQVLVASHGSLGSGSGGSSSCSNNAIDASKEDAFVLQPAGSVSSLSTPEPYSTFLDLRNSSGNFSSRQLAPLQLQQQQQRVVLQQAGMSRTTRSAASNAVSSGSLSWELRAAAAGGGGGGCCRSGGNGSIGMGCVSPTASDVSLRSSGGSASAGAAAAPSAGGGVGTTAAVAYLPLIDDILMRVEEKQLQLPAKVPGVCFNPSDNTWSAQWTLPADGSGGGGSGGGGGVGGGGGGGSGGGVGGSGSGSSRKRRKRTFSINIYGNDTARRMAVACRLQAEKRQLQLQQGDAGAAARRSTSCAAPHVANLAAAVLAAAAGMDASIAS</sequence>
<reference evidence="4" key="1">
    <citation type="submission" date="2025-08" db="UniProtKB">
        <authorList>
            <consortium name="RefSeq"/>
        </authorList>
    </citation>
    <scope>IDENTIFICATION</scope>
</reference>
<keyword evidence="1" id="KW-0175">Coiled coil</keyword>
<keyword evidence="3" id="KW-1185">Reference proteome</keyword>
<feature type="compositionally biased region" description="Low complexity" evidence="2">
    <location>
        <begin position="751"/>
        <end position="771"/>
    </location>
</feature>
<dbReference type="GeneID" id="113146460"/>
<evidence type="ECO:0000256" key="1">
    <source>
        <dbReference type="SAM" id="Coils"/>
    </source>
</evidence>
<dbReference type="GO" id="GO:0016301">
    <property type="term" value="F:kinase activity"/>
    <property type="evidence" value="ECO:0007669"/>
    <property type="project" value="UniProtKB-KW"/>
</dbReference>
<organism evidence="3 4">
    <name type="scientific">Cyclospora cayetanensis</name>
    <dbReference type="NCBI Taxonomy" id="88456"/>
    <lineage>
        <taxon>Eukaryota</taxon>
        <taxon>Sar</taxon>
        <taxon>Alveolata</taxon>
        <taxon>Apicomplexa</taxon>
        <taxon>Conoidasida</taxon>
        <taxon>Coccidia</taxon>
        <taxon>Eucoccidiorida</taxon>
        <taxon>Eimeriorina</taxon>
        <taxon>Eimeriidae</taxon>
        <taxon>Cyclospora</taxon>
    </lineage>
</organism>
<dbReference type="RefSeq" id="XP_026189654.1">
    <property type="nucleotide sequence ID" value="XM_026333869.1"/>
</dbReference>
<feature type="region of interest" description="Disordered" evidence="2">
    <location>
        <begin position="1028"/>
        <end position="1076"/>
    </location>
</feature>
<dbReference type="GO" id="GO:0003713">
    <property type="term" value="F:transcription coactivator activity"/>
    <property type="evidence" value="ECO:0007669"/>
    <property type="project" value="TreeGrafter"/>
</dbReference>
<dbReference type="GO" id="GO:0016592">
    <property type="term" value="C:mediator complex"/>
    <property type="evidence" value="ECO:0007669"/>
    <property type="project" value="TreeGrafter"/>
</dbReference>
<dbReference type="OrthoDB" id="348845at2759"/>
<dbReference type="AlphaFoldDB" id="A0A6P6RPX9"/>
<feature type="compositionally biased region" description="Polar residues" evidence="2">
    <location>
        <begin position="521"/>
        <end position="541"/>
    </location>
</feature>
<accession>A0A6P6RPX9</accession>
<feature type="region of interest" description="Disordered" evidence="2">
    <location>
        <begin position="960"/>
        <end position="983"/>
    </location>
</feature>
<feature type="region of interest" description="Disordered" evidence="2">
    <location>
        <begin position="268"/>
        <end position="317"/>
    </location>
</feature>
<name>A0A6P6RPX9_9EIME</name>
<dbReference type="InterPro" id="IPR051647">
    <property type="entry name" value="Mediator_comp_sub12"/>
</dbReference>
<dbReference type="PANTHER" id="PTHR46007">
    <property type="entry name" value="MEDIATOR OF RNA POLYMERASE II TRANSCRIPTION SUBUNIT 12"/>
    <property type="match status" value="1"/>
</dbReference>
<dbReference type="GO" id="GO:0045944">
    <property type="term" value="P:positive regulation of transcription by RNA polymerase II"/>
    <property type="evidence" value="ECO:0007669"/>
    <property type="project" value="TreeGrafter"/>
</dbReference>
<keyword evidence="4" id="KW-0808">Transferase</keyword>